<comment type="caution">
    <text evidence="3">The sequence shown here is derived from an EMBL/GenBank/DDBJ whole genome shotgun (WGS) entry which is preliminary data.</text>
</comment>
<feature type="domain" description="FAD dependent oxidoreductase" evidence="2">
    <location>
        <begin position="15"/>
        <end position="264"/>
    </location>
</feature>
<sequence>MDYRSSEFTLTDLGESEESLRDRMDWMPGLGFDCDWWDTSEVCAREPHLSPTAVRGAIRIRNEAVVNPIALWEEMGRAMAARGGKTYSEGLVGVEEQGERVSLVTGGGVQVVADRVVLAAGAWTADVARLAGLEVPLCPAKGQMVLLRGTPHAIGSVVFMPTGGCGSIVERRPGSYVVGTSEEYLVPDEHNTAGVVGTVLSRLCGVVPDAAHWRIEGMWAGFRPMTSDELPVLGVADDRRFLVATGHHRNGILLAPLTGRLIADAVNGDVPFDGLDLSPFRYGRPLRPHARFAAKY</sequence>
<gene>
    <name evidence="3" type="ORF">ADK38_42855</name>
</gene>
<dbReference type="PANTHER" id="PTHR13847:SF289">
    <property type="entry name" value="GLYCINE OXIDASE"/>
    <property type="match status" value="1"/>
</dbReference>
<name>A0ABR5IT57_9ACTN</name>
<dbReference type="Gene3D" id="3.30.9.10">
    <property type="entry name" value="D-Amino Acid Oxidase, subunit A, domain 2"/>
    <property type="match status" value="1"/>
</dbReference>
<proteinExistence type="predicted"/>
<dbReference type="Proteomes" id="UP000037020">
    <property type="component" value="Unassembled WGS sequence"/>
</dbReference>
<evidence type="ECO:0000256" key="1">
    <source>
        <dbReference type="ARBA" id="ARBA00023002"/>
    </source>
</evidence>
<evidence type="ECO:0000313" key="3">
    <source>
        <dbReference type="EMBL" id="KOG58389.1"/>
    </source>
</evidence>
<dbReference type="InterPro" id="IPR036188">
    <property type="entry name" value="FAD/NAD-bd_sf"/>
</dbReference>
<dbReference type="Pfam" id="PF01266">
    <property type="entry name" value="DAO"/>
    <property type="match status" value="1"/>
</dbReference>
<dbReference type="SUPFAM" id="SSF51905">
    <property type="entry name" value="FAD/NAD(P)-binding domain"/>
    <property type="match status" value="1"/>
</dbReference>
<evidence type="ECO:0000313" key="4">
    <source>
        <dbReference type="Proteomes" id="UP000037020"/>
    </source>
</evidence>
<keyword evidence="1" id="KW-0560">Oxidoreductase</keyword>
<organism evidence="3 4">
    <name type="scientific">Streptomyces varsoviensis</name>
    <dbReference type="NCBI Taxonomy" id="67373"/>
    <lineage>
        <taxon>Bacteria</taxon>
        <taxon>Bacillati</taxon>
        <taxon>Actinomycetota</taxon>
        <taxon>Actinomycetes</taxon>
        <taxon>Kitasatosporales</taxon>
        <taxon>Streptomycetaceae</taxon>
        <taxon>Streptomyces</taxon>
    </lineage>
</organism>
<dbReference type="EMBL" id="LGUT01004175">
    <property type="protein sequence ID" value="KOG58389.1"/>
    <property type="molecule type" value="Genomic_DNA"/>
</dbReference>
<evidence type="ECO:0000259" key="2">
    <source>
        <dbReference type="Pfam" id="PF01266"/>
    </source>
</evidence>
<dbReference type="PANTHER" id="PTHR13847">
    <property type="entry name" value="SARCOSINE DEHYDROGENASE-RELATED"/>
    <property type="match status" value="1"/>
</dbReference>
<dbReference type="Gene3D" id="3.50.50.60">
    <property type="entry name" value="FAD/NAD(P)-binding domain"/>
    <property type="match status" value="1"/>
</dbReference>
<reference evidence="3 4" key="1">
    <citation type="submission" date="2015-07" db="EMBL/GenBank/DDBJ databases">
        <authorList>
            <person name="Ju K.-S."/>
            <person name="Doroghazi J.R."/>
            <person name="Metcalf W.W."/>
        </authorList>
    </citation>
    <scope>NUCLEOTIDE SEQUENCE [LARGE SCALE GENOMIC DNA]</scope>
    <source>
        <strain evidence="3 4">NRRL B-3589</strain>
    </source>
</reference>
<dbReference type="InterPro" id="IPR006076">
    <property type="entry name" value="FAD-dep_OxRdtase"/>
</dbReference>
<accession>A0ABR5IT57</accession>
<keyword evidence="4" id="KW-1185">Reference proteome</keyword>
<dbReference type="SUPFAM" id="SSF54373">
    <property type="entry name" value="FAD-linked reductases, C-terminal domain"/>
    <property type="match status" value="1"/>
</dbReference>
<protein>
    <recommendedName>
        <fullName evidence="2">FAD dependent oxidoreductase domain-containing protein</fullName>
    </recommendedName>
</protein>